<protein>
    <submittedName>
        <fullName evidence="2">Putative secreted protein</fullName>
    </submittedName>
</protein>
<feature type="chain" id="PRO_5014818018" evidence="1">
    <location>
        <begin position="19"/>
        <end position="87"/>
    </location>
</feature>
<dbReference type="AlphaFoldDB" id="A0A2M4B118"/>
<sequence>MLLKLPLAFVFALNACCAGQDSKGTECDVMVIIIKCFIAWKGHETQEHRTNRVIMYIGLKKNCPNKLSRQSYDALLLEWSCIRLEEQ</sequence>
<reference evidence="2" key="1">
    <citation type="submission" date="2018-01" db="EMBL/GenBank/DDBJ databases">
        <title>An insight into the sialome of Amazonian anophelines.</title>
        <authorList>
            <person name="Ribeiro J.M."/>
            <person name="Scarpassa V."/>
            <person name="Calvo E."/>
        </authorList>
    </citation>
    <scope>NUCLEOTIDE SEQUENCE</scope>
    <source>
        <tissue evidence="2">Salivary glands</tissue>
    </source>
</reference>
<name>A0A2M4B118_9DIPT</name>
<evidence type="ECO:0000313" key="2">
    <source>
        <dbReference type="EMBL" id="MBW46743.1"/>
    </source>
</evidence>
<feature type="signal peptide" evidence="1">
    <location>
        <begin position="1"/>
        <end position="18"/>
    </location>
</feature>
<organism evidence="2">
    <name type="scientific">Anopheles triannulatus</name>
    <dbReference type="NCBI Taxonomy" id="58253"/>
    <lineage>
        <taxon>Eukaryota</taxon>
        <taxon>Metazoa</taxon>
        <taxon>Ecdysozoa</taxon>
        <taxon>Arthropoda</taxon>
        <taxon>Hexapoda</taxon>
        <taxon>Insecta</taxon>
        <taxon>Pterygota</taxon>
        <taxon>Neoptera</taxon>
        <taxon>Endopterygota</taxon>
        <taxon>Diptera</taxon>
        <taxon>Nematocera</taxon>
        <taxon>Culicoidea</taxon>
        <taxon>Culicidae</taxon>
        <taxon>Anophelinae</taxon>
        <taxon>Anopheles</taxon>
    </lineage>
</organism>
<evidence type="ECO:0000256" key="1">
    <source>
        <dbReference type="SAM" id="SignalP"/>
    </source>
</evidence>
<keyword evidence="1" id="KW-0732">Signal</keyword>
<accession>A0A2M4B118</accession>
<dbReference type="EMBL" id="GGFK01013422">
    <property type="protein sequence ID" value="MBW46743.1"/>
    <property type="molecule type" value="Transcribed_RNA"/>
</dbReference>
<proteinExistence type="predicted"/>